<dbReference type="AlphaFoldDB" id="A0A5B7HTG9"/>
<evidence type="ECO:0000313" key="2">
    <source>
        <dbReference type="EMBL" id="MPC74622.1"/>
    </source>
</evidence>
<organism evidence="2 3">
    <name type="scientific">Portunus trituberculatus</name>
    <name type="common">Swimming crab</name>
    <name type="synonym">Neptunus trituberculatus</name>
    <dbReference type="NCBI Taxonomy" id="210409"/>
    <lineage>
        <taxon>Eukaryota</taxon>
        <taxon>Metazoa</taxon>
        <taxon>Ecdysozoa</taxon>
        <taxon>Arthropoda</taxon>
        <taxon>Crustacea</taxon>
        <taxon>Multicrustacea</taxon>
        <taxon>Malacostraca</taxon>
        <taxon>Eumalacostraca</taxon>
        <taxon>Eucarida</taxon>
        <taxon>Decapoda</taxon>
        <taxon>Pleocyemata</taxon>
        <taxon>Brachyura</taxon>
        <taxon>Eubrachyura</taxon>
        <taxon>Portunoidea</taxon>
        <taxon>Portunidae</taxon>
        <taxon>Portuninae</taxon>
        <taxon>Portunus</taxon>
    </lineage>
</organism>
<sequence>MAHFAWYTLAKDCLTGKAMIPAASREKPLFWKRRWRVSTREDEVLLEICEKGVDEADVTANPTEATLSGDLLIDSAAEGTSLHEATKEQLETRGQPRSL</sequence>
<dbReference type="EMBL" id="VSRR010039317">
    <property type="protein sequence ID" value="MPC74622.1"/>
    <property type="molecule type" value="Genomic_DNA"/>
</dbReference>
<feature type="region of interest" description="Disordered" evidence="1">
    <location>
        <begin position="78"/>
        <end position="99"/>
    </location>
</feature>
<keyword evidence="3" id="KW-1185">Reference proteome</keyword>
<reference evidence="2 3" key="1">
    <citation type="submission" date="2019-05" db="EMBL/GenBank/DDBJ databases">
        <title>Another draft genome of Portunus trituberculatus and its Hox gene families provides insights of decapod evolution.</title>
        <authorList>
            <person name="Jeong J.-H."/>
            <person name="Song I."/>
            <person name="Kim S."/>
            <person name="Choi T."/>
            <person name="Kim D."/>
            <person name="Ryu S."/>
            <person name="Kim W."/>
        </authorList>
    </citation>
    <scope>NUCLEOTIDE SEQUENCE [LARGE SCALE GENOMIC DNA]</scope>
    <source>
        <tissue evidence="2">Muscle</tissue>
    </source>
</reference>
<evidence type="ECO:0000313" key="3">
    <source>
        <dbReference type="Proteomes" id="UP000324222"/>
    </source>
</evidence>
<protein>
    <submittedName>
        <fullName evidence="2">Uncharacterized protein</fullName>
    </submittedName>
</protein>
<name>A0A5B7HTG9_PORTR</name>
<evidence type="ECO:0000256" key="1">
    <source>
        <dbReference type="SAM" id="MobiDB-lite"/>
    </source>
</evidence>
<accession>A0A5B7HTG9</accession>
<comment type="caution">
    <text evidence="2">The sequence shown here is derived from an EMBL/GenBank/DDBJ whole genome shotgun (WGS) entry which is preliminary data.</text>
</comment>
<proteinExistence type="predicted"/>
<gene>
    <name evidence="2" type="ORF">E2C01_068988</name>
</gene>
<dbReference type="Proteomes" id="UP000324222">
    <property type="component" value="Unassembled WGS sequence"/>
</dbReference>